<gene>
    <name evidence="3" type="ORF">SAMN02745724_03989</name>
</gene>
<keyword evidence="1" id="KW-0812">Transmembrane</keyword>
<evidence type="ECO:0000313" key="3">
    <source>
        <dbReference type="EMBL" id="SFD24710.1"/>
    </source>
</evidence>
<feature type="domain" description="Type IV pilin Tt1218-like" evidence="2">
    <location>
        <begin position="30"/>
        <end position="103"/>
    </location>
</feature>
<dbReference type="Pfam" id="PF22150">
    <property type="entry name" value="Tt1218-like"/>
    <property type="match status" value="1"/>
</dbReference>
<reference evidence="3 4" key="1">
    <citation type="submission" date="2016-10" db="EMBL/GenBank/DDBJ databases">
        <authorList>
            <person name="de Groot N.N."/>
        </authorList>
    </citation>
    <scope>NUCLEOTIDE SEQUENCE [LARGE SCALE GENOMIC DNA]</scope>
    <source>
        <strain evidence="3 4">DSM 6059</strain>
    </source>
</reference>
<protein>
    <submittedName>
        <fullName evidence="3">Type IV pilus assembly protein PilV</fullName>
    </submittedName>
</protein>
<keyword evidence="1" id="KW-0472">Membrane</keyword>
<evidence type="ECO:0000259" key="2">
    <source>
        <dbReference type="Pfam" id="PF22150"/>
    </source>
</evidence>
<evidence type="ECO:0000256" key="1">
    <source>
        <dbReference type="SAM" id="Phobius"/>
    </source>
</evidence>
<dbReference type="OrthoDB" id="5741561at2"/>
<dbReference type="InterPro" id="IPR013362">
    <property type="entry name" value="Pilus_4_PilV"/>
</dbReference>
<organism evidence="3 4">
    <name type="scientific">Pseudoalteromonas denitrificans DSM 6059</name>
    <dbReference type="NCBI Taxonomy" id="1123010"/>
    <lineage>
        <taxon>Bacteria</taxon>
        <taxon>Pseudomonadati</taxon>
        <taxon>Pseudomonadota</taxon>
        <taxon>Gammaproteobacteria</taxon>
        <taxon>Alteromonadales</taxon>
        <taxon>Pseudoalteromonadaceae</taxon>
        <taxon>Pseudoalteromonas</taxon>
    </lineage>
</organism>
<accession>A0A1I1R369</accession>
<dbReference type="NCBIfam" id="TIGR02523">
    <property type="entry name" value="type_IV_pilV"/>
    <property type="match status" value="1"/>
</dbReference>
<dbReference type="EMBL" id="FOLO01000043">
    <property type="protein sequence ID" value="SFD24710.1"/>
    <property type="molecule type" value="Genomic_DNA"/>
</dbReference>
<dbReference type="AlphaFoldDB" id="A0A1I1R369"/>
<proteinExistence type="predicted"/>
<dbReference type="STRING" id="1123010.SAMN02745724_03989"/>
<dbReference type="PROSITE" id="PS00409">
    <property type="entry name" value="PROKAR_NTER_METHYL"/>
    <property type="match status" value="1"/>
</dbReference>
<keyword evidence="1" id="KW-1133">Transmembrane helix</keyword>
<name>A0A1I1R369_9GAMM</name>
<feature type="transmembrane region" description="Helical" evidence="1">
    <location>
        <begin position="12"/>
        <end position="31"/>
    </location>
</feature>
<dbReference type="RefSeq" id="WP_091988758.1">
    <property type="nucleotide sequence ID" value="NZ_FOLO01000043.1"/>
</dbReference>
<sequence>MNDFKFKGFTLLETLIAFIVLTIGLLGAVALQAKAKQASFDSLQRAAALSLSKDILQRISINDTANVVALYNRNFSSSEAAITPSPNCINVVCTPTQMATFDIEEWKKQIKAQEHTGTLANANVCISATEAIVGEITLQIVVSWEGRQKITQNAANSAISCGSTSSTRRIVVMNSFVSVRS</sequence>
<keyword evidence="4" id="KW-1185">Reference proteome</keyword>
<evidence type="ECO:0000313" key="4">
    <source>
        <dbReference type="Proteomes" id="UP000198862"/>
    </source>
</evidence>
<dbReference type="Pfam" id="PF07963">
    <property type="entry name" value="N_methyl"/>
    <property type="match status" value="1"/>
</dbReference>
<dbReference type="InterPro" id="IPR012902">
    <property type="entry name" value="N_methyl_site"/>
</dbReference>
<dbReference type="InterPro" id="IPR054402">
    <property type="entry name" value="Tt1218-like_dom"/>
</dbReference>
<dbReference type="Proteomes" id="UP000198862">
    <property type="component" value="Unassembled WGS sequence"/>
</dbReference>